<protein>
    <submittedName>
        <fullName evidence="1">Uncharacterized protein</fullName>
    </submittedName>
</protein>
<evidence type="ECO:0000313" key="1">
    <source>
        <dbReference type="EMBL" id="KAL3699716.1"/>
    </source>
</evidence>
<dbReference type="Proteomes" id="UP001633002">
    <property type="component" value="Unassembled WGS sequence"/>
</dbReference>
<proteinExistence type="predicted"/>
<accession>A0ABD3IBQ2</accession>
<evidence type="ECO:0000313" key="2">
    <source>
        <dbReference type="Proteomes" id="UP001633002"/>
    </source>
</evidence>
<gene>
    <name evidence="1" type="ORF">R1sor_017738</name>
</gene>
<organism evidence="1 2">
    <name type="scientific">Riccia sorocarpa</name>
    <dbReference type="NCBI Taxonomy" id="122646"/>
    <lineage>
        <taxon>Eukaryota</taxon>
        <taxon>Viridiplantae</taxon>
        <taxon>Streptophyta</taxon>
        <taxon>Embryophyta</taxon>
        <taxon>Marchantiophyta</taxon>
        <taxon>Marchantiopsida</taxon>
        <taxon>Marchantiidae</taxon>
        <taxon>Marchantiales</taxon>
        <taxon>Ricciaceae</taxon>
        <taxon>Riccia</taxon>
    </lineage>
</organism>
<comment type="caution">
    <text evidence="1">The sequence shown here is derived from an EMBL/GenBank/DDBJ whole genome shotgun (WGS) entry which is preliminary data.</text>
</comment>
<dbReference type="EMBL" id="JBJQOH010000001">
    <property type="protein sequence ID" value="KAL3699716.1"/>
    <property type="molecule type" value="Genomic_DNA"/>
</dbReference>
<reference evidence="1 2" key="1">
    <citation type="submission" date="2024-09" db="EMBL/GenBank/DDBJ databases">
        <title>Chromosome-scale assembly of Riccia sorocarpa.</title>
        <authorList>
            <person name="Paukszto L."/>
        </authorList>
    </citation>
    <scope>NUCLEOTIDE SEQUENCE [LARGE SCALE GENOMIC DNA]</scope>
    <source>
        <strain evidence="1">LP-2024</strain>
        <tissue evidence="1">Aerial parts of the thallus</tissue>
    </source>
</reference>
<sequence length="99" mass="11748">MRLAIIRQQRECGIPSSAWTQLETPQLHAVCLTPSSATAFLWFSVIKLSCPSRLILIIPVLLCFIRWRNVYNQIHRKVPDVKLKIHRKERLKIADWWNW</sequence>
<name>A0ABD3IBQ2_9MARC</name>
<keyword evidence="2" id="KW-1185">Reference proteome</keyword>
<dbReference type="AlphaFoldDB" id="A0ABD3IBQ2"/>